<dbReference type="InterPro" id="IPR039661">
    <property type="entry name" value="ELP3"/>
</dbReference>
<keyword evidence="5" id="KW-0408">Iron</keyword>
<evidence type="ECO:0000256" key="6">
    <source>
        <dbReference type="ARBA" id="ARBA00023014"/>
    </source>
</evidence>
<accession>A0A644X0A9</accession>
<name>A0A644X0A9_9ZZZZ</name>
<evidence type="ECO:0000256" key="2">
    <source>
        <dbReference type="ARBA" id="ARBA00022485"/>
    </source>
</evidence>
<dbReference type="AlphaFoldDB" id="A0A644X0A9"/>
<dbReference type="InterPro" id="IPR032432">
    <property type="entry name" value="Radical_SAM_C"/>
</dbReference>
<evidence type="ECO:0000256" key="4">
    <source>
        <dbReference type="ARBA" id="ARBA00022723"/>
    </source>
</evidence>
<dbReference type="SMART" id="SM00729">
    <property type="entry name" value="Elp3"/>
    <property type="match status" value="1"/>
</dbReference>
<dbReference type="PANTHER" id="PTHR11135">
    <property type="entry name" value="HISTONE ACETYLTRANSFERASE-RELATED"/>
    <property type="match status" value="1"/>
</dbReference>
<feature type="domain" description="Radical SAM core" evidence="7">
    <location>
        <begin position="1"/>
        <end position="233"/>
    </location>
</feature>
<dbReference type="PROSITE" id="PS51918">
    <property type="entry name" value="RADICAL_SAM"/>
    <property type="match status" value="1"/>
</dbReference>
<dbReference type="GO" id="GO:0046872">
    <property type="term" value="F:metal ion binding"/>
    <property type="evidence" value="ECO:0007669"/>
    <property type="project" value="UniProtKB-KW"/>
</dbReference>
<dbReference type="InterPro" id="IPR007197">
    <property type="entry name" value="rSAM"/>
</dbReference>
<evidence type="ECO:0000256" key="1">
    <source>
        <dbReference type="ARBA" id="ARBA00001966"/>
    </source>
</evidence>
<evidence type="ECO:0000313" key="8">
    <source>
        <dbReference type="EMBL" id="MPM09311.1"/>
    </source>
</evidence>
<dbReference type="Gene3D" id="3.80.30.20">
    <property type="entry name" value="tm_1862 like domain"/>
    <property type="match status" value="1"/>
</dbReference>
<dbReference type="Pfam" id="PF16199">
    <property type="entry name" value="Radical_SAM_C"/>
    <property type="match status" value="1"/>
</dbReference>
<dbReference type="EMBL" id="VSSQ01001554">
    <property type="protein sequence ID" value="MPM09311.1"/>
    <property type="molecule type" value="Genomic_DNA"/>
</dbReference>
<dbReference type="InterPro" id="IPR023404">
    <property type="entry name" value="rSAM_horseshoe"/>
</dbReference>
<organism evidence="8">
    <name type="scientific">bioreactor metagenome</name>
    <dbReference type="NCBI Taxonomy" id="1076179"/>
    <lineage>
        <taxon>unclassified sequences</taxon>
        <taxon>metagenomes</taxon>
        <taxon>ecological metagenomes</taxon>
    </lineage>
</organism>
<sequence length="325" mass="34583">MSGAVGVFIPHLGCPHRCTFCNQNTIADTALPTPPGKITGILPPKDAANTELAFFGGSFTAIDRDLMKAYLEAGQAYVKRYGLRGIRLSTRPDAIDDDICEILLSYGVTTVELGAQSMDDAVLTRCERGHTAEDIETAVHCVKQTGMALILQMMTGLPGDTDAGALMTARRLAALKPTGVRIYPTLVLRGSALAKDEGYQPQTLEEAVVLCKALVEFFDREHIPVVKLGLHAEEGYAAGELVAGPYHPAFRELVHGEIYLERAKTALTGLSGAVVLTVGRGRASQLAGQRGQNRKILAALPGITSIIIAEDTNIAGFDVVATGKI</sequence>
<dbReference type="Pfam" id="PF04055">
    <property type="entry name" value="Radical_SAM"/>
    <property type="match status" value="1"/>
</dbReference>
<dbReference type="GO" id="GO:0003824">
    <property type="term" value="F:catalytic activity"/>
    <property type="evidence" value="ECO:0007669"/>
    <property type="project" value="InterPro"/>
</dbReference>
<keyword evidence="3" id="KW-0949">S-adenosyl-L-methionine</keyword>
<gene>
    <name evidence="8" type="ORF">SDC9_55627</name>
</gene>
<dbReference type="SFLD" id="SFLDG01082">
    <property type="entry name" value="B12-binding_domain_containing"/>
    <property type="match status" value="1"/>
</dbReference>
<keyword evidence="2" id="KW-0004">4Fe-4S</keyword>
<comment type="caution">
    <text evidence="8">The sequence shown here is derived from an EMBL/GenBank/DDBJ whole genome shotgun (WGS) entry which is preliminary data.</text>
</comment>
<dbReference type="SFLD" id="SFLDG01086">
    <property type="entry name" value="elongater_protein-like"/>
    <property type="match status" value="1"/>
</dbReference>
<protein>
    <recommendedName>
        <fullName evidence="7">Radical SAM core domain-containing protein</fullName>
    </recommendedName>
</protein>
<dbReference type="GO" id="GO:0051539">
    <property type="term" value="F:4 iron, 4 sulfur cluster binding"/>
    <property type="evidence" value="ECO:0007669"/>
    <property type="project" value="UniProtKB-KW"/>
</dbReference>
<dbReference type="CDD" id="cd01335">
    <property type="entry name" value="Radical_SAM"/>
    <property type="match status" value="1"/>
</dbReference>
<keyword evidence="4" id="KW-0479">Metal-binding</keyword>
<proteinExistence type="predicted"/>
<dbReference type="GO" id="GO:0005737">
    <property type="term" value="C:cytoplasm"/>
    <property type="evidence" value="ECO:0007669"/>
    <property type="project" value="TreeGrafter"/>
</dbReference>
<evidence type="ECO:0000256" key="3">
    <source>
        <dbReference type="ARBA" id="ARBA00022691"/>
    </source>
</evidence>
<dbReference type="GO" id="GO:0002926">
    <property type="term" value="P:tRNA wobble base 5-methoxycarbonylmethyl-2-thiouridinylation"/>
    <property type="evidence" value="ECO:0007669"/>
    <property type="project" value="TreeGrafter"/>
</dbReference>
<evidence type="ECO:0000259" key="7">
    <source>
        <dbReference type="PROSITE" id="PS51918"/>
    </source>
</evidence>
<dbReference type="InterPro" id="IPR006638">
    <property type="entry name" value="Elp3/MiaA/NifB-like_rSAM"/>
</dbReference>
<evidence type="ECO:0000256" key="5">
    <source>
        <dbReference type="ARBA" id="ARBA00023004"/>
    </source>
</evidence>
<dbReference type="SUPFAM" id="SSF102114">
    <property type="entry name" value="Radical SAM enzymes"/>
    <property type="match status" value="1"/>
</dbReference>
<dbReference type="SFLD" id="SFLDS00029">
    <property type="entry name" value="Radical_SAM"/>
    <property type="match status" value="1"/>
</dbReference>
<keyword evidence="6" id="KW-0411">Iron-sulfur</keyword>
<comment type="cofactor">
    <cofactor evidence="1">
        <name>[4Fe-4S] cluster</name>
        <dbReference type="ChEBI" id="CHEBI:49883"/>
    </cofactor>
</comment>
<dbReference type="InterPro" id="IPR058240">
    <property type="entry name" value="rSAM_sf"/>
</dbReference>
<reference evidence="8" key="1">
    <citation type="submission" date="2019-08" db="EMBL/GenBank/DDBJ databases">
        <authorList>
            <person name="Kucharzyk K."/>
            <person name="Murdoch R.W."/>
            <person name="Higgins S."/>
            <person name="Loffler F."/>
        </authorList>
    </citation>
    <scope>NUCLEOTIDE SEQUENCE</scope>
</reference>
<dbReference type="PANTHER" id="PTHR11135:SF0">
    <property type="entry name" value="ELONGATOR COMPLEX PROTEIN 3"/>
    <property type="match status" value="1"/>
</dbReference>